<dbReference type="SUPFAM" id="SSF56300">
    <property type="entry name" value="Metallo-dependent phosphatases"/>
    <property type="match status" value="1"/>
</dbReference>
<evidence type="ECO:0000313" key="4">
    <source>
        <dbReference type="Proteomes" id="UP000623967"/>
    </source>
</evidence>
<sequence length="404" mass="45527">MINKHKVISFIIFFAWIYQAIFTQTVRAEENVQIRPSSFFHYFIETKLFGKYFKPVWINQDSSYKICLALENAAGESHQIVPEVDPKTIAVSNEPIKLSFAGDVMFDWSVKQTVRQKGPDYPFVNIKSELASSDVNVVNLETSITTGGNKQDKQYTFRSDPQALSGLKNAGFQLVSLANNHSLDFGQSGFADTIANLKKYRLDYVGGGLNKQEAYSARTYMIKGKTVKILAFSRVLPEGSWVATATKPGLASGYDIHLMEETIQNEKAAADLLFVFIHWGIERNRSPEPFQRDWARNMIDAGADGVIGSHPHVLQGFEYYKGKPIAYSLGNFLFPNYVRGNAAQTGILHLNIENEKIGMSFVPFRIYQDRIVPQTAAEKNYVWRELQGLSFGRLQIQNGSIIGY</sequence>
<dbReference type="Proteomes" id="UP000623967">
    <property type="component" value="Unassembled WGS sequence"/>
</dbReference>
<evidence type="ECO:0000313" key="3">
    <source>
        <dbReference type="EMBL" id="MBL4952886.1"/>
    </source>
</evidence>
<proteinExistence type="inferred from homology"/>
<dbReference type="InterPro" id="IPR019079">
    <property type="entry name" value="Capsule_synth_CapA"/>
</dbReference>
<organism evidence="3 4">
    <name type="scientific">Neobacillus paridis</name>
    <dbReference type="NCBI Taxonomy" id="2803862"/>
    <lineage>
        <taxon>Bacteria</taxon>
        <taxon>Bacillati</taxon>
        <taxon>Bacillota</taxon>
        <taxon>Bacilli</taxon>
        <taxon>Bacillales</taxon>
        <taxon>Bacillaceae</taxon>
        <taxon>Neobacillus</taxon>
    </lineage>
</organism>
<dbReference type="PANTHER" id="PTHR33393">
    <property type="entry name" value="POLYGLUTAMINE SYNTHESIS ACCESSORY PROTEIN RV0574C-RELATED"/>
    <property type="match status" value="1"/>
</dbReference>
<dbReference type="EMBL" id="JAESWB010000168">
    <property type="protein sequence ID" value="MBL4952886.1"/>
    <property type="molecule type" value="Genomic_DNA"/>
</dbReference>
<dbReference type="Gene3D" id="3.60.21.10">
    <property type="match status" value="1"/>
</dbReference>
<dbReference type="InterPro" id="IPR052169">
    <property type="entry name" value="CW_Biosynth-Accessory"/>
</dbReference>
<dbReference type="RefSeq" id="WP_202654115.1">
    <property type="nucleotide sequence ID" value="NZ_JAESWB010000168.1"/>
</dbReference>
<evidence type="ECO:0000256" key="1">
    <source>
        <dbReference type="ARBA" id="ARBA00005662"/>
    </source>
</evidence>
<protein>
    <submittedName>
        <fullName evidence="3">CapA family protein</fullName>
    </submittedName>
</protein>
<comment type="caution">
    <text evidence="3">The sequence shown here is derived from an EMBL/GenBank/DDBJ whole genome shotgun (WGS) entry which is preliminary data.</text>
</comment>
<gene>
    <name evidence="3" type="ORF">JK635_11755</name>
</gene>
<accession>A0ABS1TRJ3</accession>
<evidence type="ECO:0000259" key="2">
    <source>
        <dbReference type="SMART" id="SM00854"/>
    </source>
</evidence>
<dbReference type="CDD" id="cd07381">
    <property type="entry name" value="MPP_CapA"/>
    <property type="match status" value="1"/>
</dbReference>
<name>A0ABS1TRJ3_9BACI</name>
<reference evidence="3 4" key="1">
    <citation type="submission" date="2021-01" db="EMBL/GenBank/DDBJ databases">
        <title>Genome public.</title>
        <authorList>
            <person name="Liu C."/>
            <person name="Sun Q."/>
        </authorList>
    </citation>
    <scope>NUCLEOTIDE SEQUENCE [LARGE SCALE GENOMIC DNA]</scope>
    <source>
        <strain evidence="3 4">YIM B02564</strain>
    </source>
</reference>
<keyword evidence="4" id="KW-1185">Reference proteome</keyword>
<dbReference type="PANTHER" id="PTHR33393:SF13">
    <property type="entry name" value="PGA BIOSYNTHESIS PROTEIN CAPA"/>
    <property type="match status" value="1"/>
</dbReference>
<feature type="domain" description="Capsule synthesis protein CapA" evidence="2">
    <location>
        <begin position="97"/>
        <end position="336"/>
    </location>
</feature>
<comment type="similarity">
    <text evidence="1">Belongs to the CapA family.</text>
</comment>
<dbReference type="Pfam" id="PF09587">
    <property type="entry name" value="PGA_cap"/>
    <property type="match status" value="1"/>
</dbReference>
<dbReference type="SMART" id="SM00854">
    <property type="entry name" value="PGA_cap"/>
    <property type="match status" value="1"/>
</dbReference>
<dbReference type="InterPro" id="IPR029052">
    <property type="entry name" value="Metallo-depent_PP-like"/>
</dbReference>